<gene>
    <name evidence="1" type="ORF">POM99_13055</name>
</gene>
<evidence type="ECO:0000313" key="2">
    <source>
        <dbReference type="Proteomes" id="UP001222770"/>
    </source>
</evidence>
<comment type="caution">
    <text evidence="1">The sequence shown here is derived from an EMBL/GenBank/DDBJ whole genome shotgun (WGS) entry which is preliminary data.</text>
</comment>
<name>A0ABT6CJR7_9SPHN</name>
<reference evidence="1 2" key="1">
    <citation type="submission" date="2023-03" db="EMBL/GenBank/DDBJ databases">
        <title>Novosphingobium cyanobacteriorum sp. nov., isolated from a eutrophic reservoir during the Microcystis bloom period.</title>
        <authorList>
            <person name="Kang M."/>
            <person name="Le V."/>
            <person name="Ko S.-R."/>
            <person name="Lee S.-A."/>
            <person name="Ahn C.-Y."/>
        </authorList>
    </citation>
    <scope>NUCLEOTIDE SEQUENCE [LARGE SCALE GENOMIC DNA]</scope>
    <source>
        <strain evidence="1 2">HBC54</strain>
    </source>
</reference>
<keyword evidence="2" id="KW-1185">Reference proteome</keyword>
<dbReference type="Proteomes" id="UP001222770">
    <property type="component" value="Unassembled WGS sequence"/>
</dbReference>
<evidence type="ECO:0000313" key="1">
    <source>
        <dbReference type="EMBL" id="MDF8334136.1"/>
    </source>
</evidence>
<proteinExistence type="predicted"/>
<organism evidence="1 2">
    <name type="scientific">Novosphingobium cyanobacteriorum</name>
    <dbReference type="NCBI Taxonomy" id="3024215"/>
    <lineage>
        <taxon>Bacteria</taxon>
        <taxon>Pseudomonadati</taxon>
        <taxon>Pseudomonadota</taxon>
        <taxon>Alphaproteobacteria</taxon>
        <taxon>Sphingomonadales</taxon>
        <taxon>Sphingomonadaceae</taxon>
        <taxon>Novosphingobium</taxon>
    </lineage>
</organism>
<accession>A0ABT6CJR7</accession>
<dbReference type="RefSeq" id="WP_277278506.1">
    <property type="nucleotide sequence ID" value="NZ_JAROCY010000011.1"/>
</dbReference>
<dbReference type="EMBL" id="JAROCY010000011">
    <property type="protein sequence ID" value="MDF8334136.1"/>
    <property type="molecule type" value="Genomic_DNA"/>
</dbReference>
<sequence length="69" mass="8092">MDHFNWAMLIPLVGAVYVGAKGLDELAKLNRQIENVRFWLGELDKRQEKIQSHLWDIKHSVKRDQGADY</sequence>
<protein>
    <submittedName>
        <fullName evidence="1">Uncharacterized protein</fullName>
    </submittedName>
</protein>